<feature type="domain" description="HAMP" evidence="6">
    <location>
        <begin position="459"/>
        <end position="511"/>
    </location>
</feature>
<comment type="caution">
    <text evidence="7">The sequence shown here is derived from an EMBL/GenBank/DDBJ whole genome shotgun (WGS) entry which is preliminary data.</text>
</comment>
<dbReference type="PANTHER" id="PTHR45655">
    <property type="entry name" value="GUANYLATE CYCLASE SOLUBLE SUBUNIT BETA-2"/>
    <property type="match status" value="1"/>
</dbReference>
<evidence type="ECO:0000256" key="2">
    <source>
        <dbReference type="ARBA" id="ARBA00022989"/>
    </source>
</evidence>
<dbReference type="InterPro" id="IPR001054">
    <property type="entry name" value="A/G_cyclase"/>
</dbReference>
<dbReference type="PROSITE" id="PS50885">
    <property type="entry name" value="HAMP"/>
    <property type="match status" value="1"/>
</dbReference>
<dbReference type="Gene3D" id="6.10.340.10">
    <property type="match status" value="1"/>
</dbReference>
<dbReference type="InterPro" id="IPR003660">
    <property type="entry name" value="HAMP_dom"/>
</dbReference>
<organism evidence="7 8">
    <name type="scientific">Microbacterium awajiense</name>
    <dbReference type="NCBI Taxonomy" id="415214"/>
    <lineage>
        <taxon>Bacteria</taxon>
        <taxon>Bacillati</taxon>
        <taxon>Actinomycetota</taxon>
        <taxon>Actinomycetes</taxon>
        <taxon>Micrococcales</taxon>
        <taxon>Microbacteriaceae</taxon>
        <taxon>Microbacterium</taxon>
    </lineage>
</organism>
<dbReference type="Gene3D" id="3.30.70.1230">
    <property type="entry name" value="Nucleotide cyclase"/>
    <property type="match status" value="1"/>
</dbReference>
<dbReference type="Proteomes" id="UP001501697">
    <property type="component" value="Unassembled WGS sequence"/>
</dbReference>
<dbReference type="SMART" id="SM00044">
    <property type="entry name" value="CYCc"/>
    <property type="match status" value="1"/>
</dbReference>
<evidence type="ECO:0000313" key="8">
    <source>
        <dbReference type="Proteomes" id="UP001501697"/>
    </source>
</evidence>
<feature type="domain" description="Guanylate cyclase" evidence="5">
    <location>
        <begin position="551"/>
        <end position="678"/>
    </location>
</feature>
<feature type="transmembrane region" description="Helical" evidence="4">
    <location>
        <begin position="32"/>
        <end position="57"/>
    </location>
</feature>
<dbReference type="PROSITE" id="PS50125">
    <property type="entry name" value="GUANYLATE_CYCLASE_2"/>
    <property type="match status" value="1"/>
</dbReference>
<sequence>MSESPTPAVPTPAAASAWVGTPQPRQRPGLSIYSILLIMLLSVSVLSSIVVGIIGYLNGSQALQIIAEEKLTEIRENRAREMAQLFRTIENSVRLGAINETSKQAARAFTAGFEELGAQPVDAQTAAALDDYYRTDFAVALSEATGEDVEGAAFAPRDPAQAYLQYNYVLPYDDWEQAIANEDAGDGSGWSRAHALYHPYFRTLTEVSDFEDILMLDTDGNVVYTAFKGVDLGTNLFDGPYRLSNLAGAYREAMDRNIVGDVVIADFDAYSPSLGTPAGWAVTLIADGGEVIGALAIELPIDRINAVMTVGGEWELNGLGSTGETYLVGTDGLMRSISRGLIDDPEAYERAAVAAGLSPASAALSVRNGDTLLQQAIASEAVTRALSGEDGTMLARDYLGRDSLTAYAPLGVDGLDWVIIAQETSAEALTPVEEFTRNLILSTAGMIIFVCLLSLVLAQVFIRPLRRLKSAAQRIGAGEEGVQVDAGSSDELADVAVAFNDMSRSLQAKSQLIAEQERANEELILSFMPEGMANRYRQGDDTITQDAEDVTVVFADIVGFEELAMSLTSDDALARLNDLIRSFDEAAERHGVERVRSTRQSYLASCGLVTPRVDNARRAVEFAIELDEIVERYSAQQGVDLSVRAGLDSGRVTSGLIGRARVVYDMWGDAVNLAFRVQGDSHEPGIYLTQRVADRLPESLPVAPAGDLETQSGPQRVWRVATAATVGEV</sequence>
<protein>
    <submittedName>
        <fullName evidence="7">Adenylate/guanylate cyclase domain-containing protein</fullName>
    </submittedName>
</protein>
<dbReference type="Pfam" id="PF00211">
    <property type="entry name" value="Guanylate_cyc"/>
    <property type="match status" value="1"/>
</dbReference>
<name>A0ABP7AJC2_9MICO</name>
<evidence type="ECO:0000259" key="6">
    <source>
        <dbReference type="PROSITE" id="PS50885"/>
    </source>
</evidence>
<dbReference type="CDD" id="cd07302">
    <property type="entry name" value="CHD"/>
    <property type="match status" value="1"/>
</dbReference>
<dbReference type="SUPFAM" id="SSF55073">
    <property type="entry name" value="Nucleotide cyclase"/>
    <property type="match status" value="1"/>
</dbReference>
<keyword evidence="2 4" id="KW-1133">Transmembrane helix</keyword>
<dbReference type="SUPFAM" id="SSF158472">
    <property type="entry name" value="HAMP domain-like"/>
    <property type="match status" value="1"/>
</dbReference>
<feature type="compositionally biased region" description="Low complexity" evidence="3">
    <location>
        <begin position="1"/>
        <end position="17"/>
    </location>
</feature>
<evidence type="ECO:0000256" key="3">
    <source>
        <dbReference type="SAM" id="MobiDB-lite"/>
    </source>
</evidence>
<gene>
    <name evidence="7" type="ORF">GCM10022200_15210</name>
</gene>
<proteinExistence type="predicted"/>
<evidence type="ECO:0000256" key="1">
    <source>
        <dbReference type="ARBA" id="ARBA00022692"/>
    </source>
</evidence>
<evidence type="ECO:0000313" key="7">
    <source>
        <dbReference type="EMBL" id="GAA3633125.1"/>
    </source>
</evidence>
<dbReference type="CDD" id="cd06225">
    <property type="entry name" value="HAMP"/>
    <property type="match status" value="1"/>
</dbReference>
<keyword evidence="8" id="KW-1185">Reference proteome</keyword>
<dbReference type="RefSeq" id="WP_344737395.1">
    <property type="nucleotide sequence ID" value="NZ_BAAAYU010000005.1"/>
</dbReference>
<dbReference type="InterPro" id="IPR029787">
    <property type="entry name" value="Nucleotide_cyclase"/>
</dbReference>
<keyword evidence="1 4" id="KW-0812">Transmembrane</keyword>
<reference evidence="8" key="1">
    <citation type="journal article" date="2019" name="Int. J. Syst. Evol. Microbiol.">
        <title>The Global Catalogue of Microorganisms (GCM) 10K type strain sequencing project: providing services to taxonomists for standard genome sequencing and annotation.</title>
        <authorList>
            <consortium name="The Broad Institute Genomics Platform"/>
            <consortium name="The Broad Institute Genome Sequencing Center for Infectious Disease"/>
            <person name="Wu L."/>
            <person name="Ma J."/>
        </authorList>
    </citation>
    <scope>NUCLEOTIDE SEQUENCE [LARGE SCALE GENOMIC DNA]</scope>
    <source>
        <strain evidence="8">JCM 16544</strain>
    </source>
</reference>
<feature type="transmembrane region" description="Helical" evidence="4">
    <location>
        <begin position="439"/>
        <end position="462"/>
    </location>
</feature>
<feature type="region of interest" description="Disordered" evidence="3">
    <location>
        <begin position="1"/>
        <end position="22"/>
    </location>
</feature>
<dbReference type="SMART" id="SM00304">
    <property type="entry name" value="HAMP"/>
    <property type="match status" value="1"/>
</dbReference>
<evidence type="ECO:0000259" key="5">
    <source>
        <dbReference type="PROSITE" id="PS50125"/>
    </source>
</evidence>
<dbReference type="PANTHER" id="PTHR45655:SF13">
    <property type="entry name" value="SOLUBLE GUANYLATE CYCLASE GCY-32-RELATED"/>
    <property type="match status" value="1"/>
</dbReference>
<accession>A0ABP7AJC2</accession>
<dbReference type="EMBL" id="BAAAYU010000005">
    <property type="protein sequence ID" value="GAA3633125.1"/>
    <property type="molecule type" value="Genomic_DNA"/>
</dbReference>
<keyword evidence="4" id="KW-0472">Membrane</keyword>
<evidence type="ECO:0000256" key="4">
    <source>
        <dbReference type="SAM" id="Phobius"/>
    </source>
</evidence>
<dbReference type="Pfam" id="PF00672">
    <property type="entry name" value="HAMP"/>
    <property type="match status" value="1"/>
</dbReference>